<evidence type="ECO:0000256" key="1">
    <source>
        <dbReference type="PROSITE-ProRule" id="PRU00703"/>
    </source>
</evidence>
<dbReference type="CDD" id="cd01949">
    <property type="entry name" value="GGDEF"/>
    <property type="match status" value="1"/>
</dbReference>
<dbReference type="InterPro" id="IPR029787">
    <property type="entry name" value="Nucleotide_cyclase"/>
</dbReference>
<dbReference type="Pfam" id="PF00990">
    <property type="entry name" value="GGDEF"/>
    <property type="match status" value="1"/>
</dbReference>
<dbReference type="PROSITE" id="PS50887">
    <property type="entry name" value="GGDEF"/>
    <property type="match status" value="1"/>
</dbReference>
<dbReference type="PROSITE" id="PS50883">
    <property type="entry name" value="EAL"/>
    <property type="match status" value="1"/>
</dbReference>
<protein>
    <submittedName>
        <fullName evidence="6">Diguanylate phosphodiesterase</fullName>
    </submittedName>
</protein>
<dbReference type="Pfam" id="PF00563">
    <property type="entry name" value="EAL"/>
    <property type="match status" value="1"/>
</dbReference>
<name>A0A8J2XYS2_9BURK</name>
<dbReference type="InterPro" id="IPR035919">
    <property type="entry name" value="EAL_sf"/>
</dbReference>
<dbReference type="Gene3D" id="3.20.20.450">
    <property type="entry name" value="EAL domain"/>
    <property type="match status" value="1"/>
</dbReference>
<evidence type="ECO:0000313" key="7">
    <source>
        <dbReference type="Proteomes" id="UP000620266"/>
    </source>
</evidence>
<feature type="domain" description="EAL" evidence="3">
    <location>
        <begin position="40"/>
        <end position="290"/>
    </location>
</feature>
<dbReference type="InterPro" id="IPR000160">
    <property type="entry name" value="GGDEF_dom"/>
</dbReference>
<dbReference type="SUPFAM" id="SSF141868">
    <property type="entry name" value="EAL domain-like"/>
    <property type="match status" value="1"/>
</dbReference>
<dbReference type="SMART" id="SM00052">
    <property type="entry name" value="EAL"/>
    <property type="match status" value="1"/>
</dbReference>
<dbReference type="Gene3D" id="3.30.70.270">
    <property type="match status" value="1"/>
</dbReference>
<dbReference type="GO" id="GO:0071111">
    <property type="term" value="F:cyclic-guanylate-specific phosphodiesterase activity"/>
    <property type="evidence" value="ECO:0007669"/>
    <property type="project" value="InterPro"/>
</dbReference>
<dbReference type="SMART" id="SM00267">
    <property type="entry name" value="GGDEF"/>
    <property type="match status" value="1"/>
</dbReference>
<dbReference type="InterPro" id="IPR043128">
    <property type="entry name" value="Rev_trsase/Diguanyl_cyclase"/>
</dbReference>
<dbReference type="PROSITE" id="PS51371">
    <property type="entry name" value="CBS"/>
    <property type="match status" value="1"/>
</dbReference>
<keyword evidence="1" id="KW-0129">CBS domain</keyword>
<accession>A0A8J2XYS2</accession>
<dbReference type="PANTHER" id="PTHR33121">
    <property type="entry name" value="CYCLIC DI-GMP PHOSPHODIESTERASE PDEF"/>
    <property type="match status" value="1"/>
</dbReference>
<keyword evidence="7" id="KW-1185">Reference proteome</keyword>
<evidence type="ECO:0000256" key="2">
    <source>
        <dbReference type="SAM" id="MobiDB-lite"/>
    </source>
</evidence>
<dbReference type="InterPro" id="IPR046342">
    <property type="entry name" value="CBS_dom_sf"/>
</dbReference>
<feature type="domain" description="GGDEF" evidence="4">
    <location>
        <begin position="472"/>
        <end position="623"/>
    </location>
</feature>
<feature type="region of interest" description="Disordered" evidence="2">
    <location>
        <begin position="626"/>
        <end position="646"/>
    </location>
</feature>
<dbReference type="Gene3D" id="3.10.580.10">
    <property type="entry name" value="CBS-domain"/>
    <property type="match status" value="1"/>
</dbReference>
<dbReference type="InterPro" id="IPR050706">
    <property type="entry name" value="Cyclic-di-GMP_PDE-like"/>
</dbReference>
<reference evidence="6" key="1">
    <citation type="journal article" date="2014" name="Int. J. Syst. Evol. Microbiol.">
        <title>Complete genome sequence of Corynebacterium casei LMG S-19264T (=DSM 44701T), isolated from a smear-ripened cheese.</title>
        <authorList>
            <consortium name="US DOE Joint Genome Institute (JGI-PGF)"/>
            <person name="Walter F."/>
            <person name="Albersmeier A."/>
            <person name="Kalinowski J."/>
            <person name="Ruckert C."/>
        </authorList>
    </citation>
    <scope>NUCLEOTIDE SEQUENCE</scope>
    <source>
        <strain evidence="6">CCM 7086</strain>
    </source>
</reference>
<dbReference type="EMBL" id="BMCG01000006">
    <property type="protein sequence ID" value="GGC16764.1"/>
    <property type="molecule type" value="Genomic_DNA"/>
</dbReference>
<reference evidence="6" key="2">
    <citation type="submission" date="2020-09" db="EMBL/GenBank/DDBJ databases">
        <authorList>
            <person name="Sun Q."/>
            <person name="Sedlacek I."/>
        </authorList>
    </citation>
    <scope>NUCLEOTIDE SEQUENCE</scope>
    <source>
        <strain evidence="6">CCM 7086</strain>
    </source>
</reference>
<sequence>MAALGEMSPYRFRIGVPPLLSLDEQKIRMNQAPSPISDLDSHLAQRLREVLRQRQLTPLFQPIIDMQSGAIIGYEGLIRGPSDSPLHSPLNLFKVARACGLSVEVEHLCRRMTLERFAELQLPGKLFLNVSPECLVQAERRHGETLGYIHEVGINPDRVIIELTESHPTYDYDLLREAVRHYRAMGFVIAIDDLGEGFSSLRLWSEIRPEYVKIDMHFVQGINQDPIKLQFVRSIQEIAEKSGTVVIAEGIETDAELLMIRDLGVSCGQGYKIARPHANPDTRLTNDLFAQLRQNGVSIYPHETRRSHEVATAAKLLRHVPAVTPEVQNNRIYEMFKNDPSLQIIPVVSNGVPVGLITRHNLIDRFARPYLRELHGRKSCTLFMDANPLIADKNTPLHSLSQLIVDGDRHHLFNGVIITDQGQYAGMGNAHDLMREITQMQINAARYANPLTMLPGNVPIDEHIDRLLENQTPFCVCYVDLDQFKPYNDVYGYRRGDDMIRLTGKILGAHSDPERDFVGHIGGDDFIVLFQSEDWNSRCQAILTAFSEAVPAFYSEEHRRKGGYVSEDRRGRRVFHSLATISLGLLKVQPGTYGSHHQIAAAAADAKRQAKKIPGNSLFIERRGMPFASEPEAMEEQDAQPRQGRR</sequence>
<comment type="caution">
    <text evidence="6">The sequence shown here is derived from an EMBL/GenBank/DDBJ whole genome shotgun (WGS) entry which is preliminary data.</text>
</comment>
<dbReference type="PANTHER" id="PTHR33121:SF76">
    <property type="entry name" value="SIGNALING PROTEIN"/>
    <property type="match status" value="1"/>
</dbReference>
<evidence type="ECO:0000313" key="6">
    <source>
        <dbReference type="EMBL" id="GGC16764.1"/>
    </source>
</evidence>
<evidence type="ECO:0000259" key="5">
    <source>
        <dbReference type="PROSITE" id="PS51371"/>
    </source>
</evidence>
<dbReference type="NCBIfam" id="TIGR00254">
    <property type="entry name" value="GGDEF"/>
    <property type="match status" value="1"/>
</dbReference>
<dbReference type="AlphaFoldDB" id="A0A8J2XYS2"/>
<dbReference type="CDD" id="cd01948">
    <property type="entry name" value="EAL"/>
    <property type="match status" value="1"/>
</dbReference>
<dbReference type="CDD" id="cd04598">
    <property type="entry name" value="CBS_pair_GGDEF_EAL"/>
    <property type="match status" value="1"/>
</dbReference>
<dbReference type="InterPro" id="IPR000644">
    <property type="entry name" value="CBS_dom"/>
</dbReference>
<dbReference type="Proteomes" id="UP000620266">
    <property type="component" value="Unassembled WGS sequence"/>
</dbReference>
<gene>
    <name evidence="6" type="ORF">GCM10007205_27160</name>
</gene>
<dbReference type="InterPro" id="IPR001633">
    <property type="entry name" value="EAL_dom"/>
</dbReference>
<evidence type="ECO:0000259" key="3">
    <source>
        <dbReference type="PROSITE" id="PS50883"/>
    </source>
</evidence>
<feature type="domain" description="CBS" evidence="5">
    <location>
        <begin position="316"/>
        <end position="374"/>
    </location>
</feature>
<dbReference type="SUPFAM" id="SSF54631">
    <property type="entry name" value="CBS-domain pair"/>
    <property type="match status" value="1"/>
</dbReference>
<organism evidence="6 7">
    <name type="scientific">Oxalicibacterium flavum</name>
    <dbReference type="NCBI Taxonomy" id="179467"/>
    <lineage>
        <taxon>Bacteria</taxon>
        <taxon>Pseudomonadati</taxon>
        <taxon>Pseudomonadota</taxon>
        <taxon>Betaproteobacteria</taxon>
        <taxon>Burkholderiales</taxon>
        <taxon>Oxalobacteraceae</taxon>
        <taxon>Oxalicibacterium</taxon>
    </lineage>
</organism>
<dbReference type="SUPFAM" id="SSF55073">
    <property type="entry name" value="Nucleotide cyclase"/>
    <property type="match status" value="1"/>
</dbReference>
<evidence type="ECO:0000259" key="4">
    <source>
        <dbReference type="PROSITE" id="PS50887"/>
    </source>
</evidence>
<proteinExistence type="predicted"/>